<sequence>QQVKLSSPDYRGYGQDEAVADFLKRIDCYGATYEPLDEQLDSGLSFIKIFDVGVRYLANRVQGHVQSRTVYYLMNTHVTPRAIYLSRHGESQLNLRGRIGGDSGLAPRGRRYAQALADFIRSQNIRDLKVWTSHMKRTIETAEALGVPYEQWKALNELDA</sequence>
<accession>A0A7K9ESA1</accession>
<evidence type="ECO:0000256" key="6">
    <source>
        <dbReference type="ARBA" id="ARBA00022741"/>
    </source>
</evidence>
<keyword evidence="8" id="KW-0378">Hydrolase</keyword>
<dbReference type="SMART" id="SM00855">
    <property type="entry name" value="PGAM"/>
    <property type="match status" value="1"/>
</dbReference>
<dbReference type="InterPro" id="IPR013079">
    <property type="entry name" value="6Phosfructo_kin"/>
</dbReference>
<dbReference type="GO" id="GO:0003873">
    <property type="term" value="F:6-phosphofructo-2-kinase activity"/>
    <property type="evidence" value="ECO:0007669"/>
    <property type="project" value="InterPro"/>
</dbReference>
<dbReference type="PIRSF" id="PIRSF000709">
    <property type="entry name" value="6PFK_2-Ptase"/>
    <property type="match status" value="1"/>
</dbReference>
<evidence type="ECO:0000259" key="11">
    <source>
        <dbReference type="Pfam" id="PF01591"/>
    </source>
</evidence>
<evidence type="ECO:0000256" key="2">
    <source>
        <dbReference type="ARBA" id="ARBA00008408"/>
    </source>
</evidence>
<evidence type="ECO:0000313" key="13">
    <source>
        <dbReference type="Proteomes" id="UP000578343"/>
    </source>
</evidence>
<dbReference type="InterPro" id="IPR013078">
    <property type="entry name" value="His_Pase_superF_clade-1"/>
</dbReference>
<dbReference type="OrthoDB" id="267323at2759"/>
<gene>
    <name evidence="12" type="primary">F26l</name>
    <name evidence="12" type="ORF">BARMAR_R07853</name>
</gene>
<feature type="non-terminal residue" evidence="12">
    <location>
        <position position="1"/>
    </location>
</feature>
<organism evidence="12 13">
    <name type="scientific">Baryphthengus martii</name>
    <name type="common">Rufous motmot</name>
    <dbReference type="NCBI Taxonomy" id="176943"/>
    <lineage>
        <taxon>Eukaryota</taxon>
        <taxon>Metazoa</taxon>
        <taxon>Chordata</taxon>
        <taxon>Craniata</taxon>
        <taxon>Vertebrata</taxon>
        <taxon>Euteleostomi</taxon>
        <taxon>Archelosauria</taxon>
        <taxon>Archosauria</taxon>
        <taxon>Dinosauria</taxon>
        <taxon>Saurischia</taxon>
        <taxon>Theropoda</taxon>
        <taxon>Coelurosauria</taxon>
        <taxon>Aves</taxon>
        <taxon>Neognathae</taxon>
        <taxon>Neoaves</taxon>
        <taxon>Telluraves</taxon>
        <taxon>Coraciimorphae</taxon>
        <taxon>Coraciiformes</taxon>
        <taxon>Momotidae</taxon>
        <taxon>Baryphthengus</taxon>
    </lineage>
</organism>
<dbReference type="GO" id="GO:0006003">
    <property type="term" value="P:fructose 2,6-bisphosphate metabolic process"/>
    <property type="evidence" value="ECO:0007669"/>
    <property type="project" value="InterPro"/>
</dbReference>
<evidence type="ECO:0000256" key="3">
    <source>
        <dbReference type="ARBA" id="ARBA00011738"/>
    </source>
</evidence>
<keyword evidence="13" id="KW-1185">Reference proteome</keyword>
<keyword evidence="10" id="KW-0511">Multifunctional enzyme</keyword>
<dbReference type="PANTHER" id="PTHR10606:SF15">
    <property type="entry name" value="6-PHOSPHOFRUCTO-2-KINASE_FRUCTOSE-2,6-BISPHOSPHATASE 1"/>
    <property type="match status" value="1"/>
</dbReference>
<keyword evidence="7" id="KW-0418">Kinase</keyword>
<dbReference type="GO" id="GO:0004331">
    <property type="term" value="F:fructose-2,6-bisphosphate 2-phosphatase activity"/>
    <property type="evidence" value="ECO:0007669"/>
    <property type="project" value="TreeGrafter"/>
</dbReference>
<evidence type="ECO:0000256" key="5">
    <source>
        <dbReference type="ARBA" id="ARBA00022679"/>
    </source>
</evidence>
<evidence type="ECO:0000256" key="4">
    <source>
        <dbReference type="ARBA" id="ARBA00022553"/>
    </source>
</evidence>
<protein>
    <submittedName>
        <fullName evidence="12">F26L bisphosphatase</fullName>
    </submittedName>
</protein>
<feature type="non-terminal residue" evidence="12">
    <location>
        <position position="160"/>
    </location>
</feature>
<evidence type="ECO:0000256" key="10">
    <source>
        <dbReference type="ARBA" id="ARBA00023268"/>
    </source>
</evidence>
<dbReference type="CDD" id="cd07067">
    <property type="entry name" value="HP_PGM_like"/>
    <property type="match status" value="1"/>
</dbReference>
<keyword evidence="5" id="KW-0808">Transferase</keyword>
<evidence type="ECO:0000256" key="8">
    <source>
        <dbReference type="ARBA" id="ARBA00022801"/>
    </source>
</evidence>
<feature type="domain" description="6-phosphofructo-2-kinase" evidence="11">
    <location>
        <begin position="2"/>
        <end position="80"/>
    </location>
</feature>
<evidence type="ECO:0000256" key="9">
    <source>
        <dbReference type="ARBA" id="ARBA00022840"/>
    </source>
</evidence>
<proteinExistence type="inferred from homology"/>
<comment type="caution">
    <text evidence="12">The sequence shown here is derived from an EMBL/GenBank/DDBJ whole genome shotgun (WGS) entry which is preliminary data.</text>
</comment>
<dbReference type="Pfam" id="PF00300">
    <property type="entry name" value="His_Phos_1"/>
    <property type="match status" value="1"/>
</dbReference>
<evidence type="ECO:0000256" key="1">
    <source>
        <dbReference type="ARBA" id="ARBA00003771"/>
    </source>
</evidence>
<dbReference type="PANTHER" id="PTHR10606">
    <property type="entry name" value="6-PHOSPHOFRUCTO-2-KINASE/FRUCTOSE-2,6-BISPHOSPHATASE"/>
    <property type="match status" value="1"/>
</dbReference>
<keyword evidence="4" id="KW-0597">Phosphoprotein</keyword>
<keyword evidence="9" id="KW-0067">ATP-binding</keyword>
<evidence type="ECO:0000256" key="7">
    <source>
        <dbReference type="ARBA" id="ARBA00022777"/>
    </source>
</evidence>
<dbReference type="InterPro" id="IPR001345">
    <property type="entry name" value="PG/BPGM_mutase_AS"/>
</dbReference>
<name>A0A7K9ESA1_BARMA</name>
<dbReference type="Pfam" id="PF01591">
    <property type="entry name" value="6PF2K"/>
    <property type="match status" value="1"/>
</dbReference>
<dbReference type="InterPro" id="IPR027417">
    <property type="entry name" value="P-loop_NTPase"/>
</dbReference>
<comment type="function">
    <text evidence="1">Synthesis and degradation of fructose 2,6-bisphosphate.</text>
</comment>
<dbReference type="EMBL" id="VWZK01019357">
    <property type="protein sequence ID" value="NXG79475.1"/>
    <property type="molecule type" value="Genomic_DNA"/>
</dbReference>
<reference evidence="12 13" key="1">
    <citation type="submission" date="2019-09" db="EMBL/GenBank/DDBJ databases">
        <title>Bird 10,000 Genomes (B10K) Project - Family phase.</title>
        <authorList>
            <person name="Zhang G."/>
        </authorList>
    </citation>
    <scope>NUCLEOTIDE SEQUENCE [LARGE SCALE GENOMIC DNA]</scope>
    <source>
        <strain evidence="12">B10K-DU-001-21</strain>
        <tissue evidence="12">Muscle</tissue>
    </source>
</reference>
<dbReference type="SUPFAM" id="SSF53254">
    <property type="entry name" value="Phosphoglycerate mutase-like"/>
    <property type="match status" value="1"/>
</dbReference>
<dbReference type="AlphaFoldDB" id="A0A7K9ESA1"/>
<dbReference type="GO" id="GO:0005524">
    <property type="term" value="F:ATP binding"/>
    <property type="evidence" value="ECO:0007669"/>
    <property type="project" value="UniProtKB-KW"/>
</dbReference>
<dbReference type="InterPro" id="IPR003094">
    <property type="entry name" value="6Pfruct_kin"/>
</dbReference>
<dbReference type="InterPro" id="IPR029033">
    <property type="entry name" value="His_PPase_superfam"/>
</dbReference>
<dbReference type="Gene3D" id="3.40.50.1240">
    <property type="entry name" value="Phosphoglycerate mutase-like"/>
    <property type="match status" value="1"/>
</dbReference>
<dbReference type="SUPFAM" id="SSF52540">
    <property type="entry name" value="P-loop containing nucleoside triphosphate hydrolases"/>
    <property type="match status" value="1"/>
</dbReference>
<evidence type="ECO:0000313" key="12">
    <source>
        <dbReference type="EMBL" id="NXG79475.1"/>
    </source>
</evidence>
<keyword evidence="6" id="KW-0547">Nucleotide-binding</keyword>
<dbReference type="Proteomes" id="UP000578343">
    <property type="component" value="Unassembled WGS sequence"/>
</dbReference>
<dbReference type="GO" id="GO:0006000">
    <property type="term" value="P:fructose metabolic process"/>
    <property type="evidence" value="ECO:0007669"/>
    <property type="project" value="InterPro"/>
</dbReference>
<dbReference type="GO" id="GO:0043540">
    <property type="term" value="C:6-phosphofructo-2-kinase/fructose-2,6-biphosphatase complex"/>
    <property type="evidence" value="ECO:0007669"/>
    <property type="project" value="TreeGrafter"/>
</dbReference>
<dbReference type="Gene3D" id="3.40.50.300">
    <property type="entry name" value="P-loop containing nucleotide triphosphate hydrolases"/>
    <property type="match status" value="1"/>
</dbReference>
<dbReference type="PRINTS" id="PR00991">
    <property type="entry name" value="6PFRUCTKNASE"/>
</dbReference>
<comment type="subunit">
    <text evidence="3">Homodimer.</text>
</comment>
<dbReference type="PROSITE" id="PS00175">
    <property type="entry name" value="PG_MUTASE"/>
    <property type="match status" value="1"/>
</dbReference>
<comment type="similarity">
    <text evidence="2">In the C-terminal section; belongs to the phosphoglycerate mutase family.</text>
</comment>